<dbReference type="EMBL" id="FNVT01000038">
    <property type="protein sequence ID" value="SEH03516.1"/>
    <property type="molecule type" value="Genomic_DNA"/>
</dbReference>
<evidence type="ECO:0000256" key="1">
    <source>
        <dbReference type="SAM" id="SignalP"/>
    </source>
</evidence>
<dbReference type="SUPFAM" id="SSF49313">
    <property type="entry name" value="Cadherin-like"/>
    <property type="match status" value="1"/>
</dbReference>
<evidence type="ECO:0000313" key="2">
    <source>
        <dbReference type="EMBL" id="SEH03516.1"/>
    </source>
</evidence>
<sequence>MRVNLWHRNLSSLLLTLVAAALSIAFLGLATPASAAVPDGRNCWWVAPGSPPSKTVNYSATVQCDGPARRIDATPASAADPDGHNCWWVAPGSPPSKTDAKTVNYSATVQCDGPVRRIDLTVELLYHGLNGGPGVTVSGRTEVWQNTTLTPLFGIGAPSPGAFCESGYYSGRATATVQYLSGSPEFITGSTWSDPVLLDCPPPDIPTPPPAMTVVNPGTQITLLPDSVMLQMQATGGSGSYTWSATGLPPGLTIGATGWITGQPHTVGSYNVTVTAVGGGQASTTFTWRVRRELCTTC</sequence>
<evidence type="ECO:0000313" key="3">
    <source>
        <dbReference type="Proteomes" id="UP000236732"/>
    </source>
</evidence>
<keyword evidence="1" id="KW-0732">Signal</keyword>
<dbReference type="InterPro" id="IPR013783">
    <property type="entry name" value="Ig-like_fold"/>
</dbReference>
<proteinExistence type="predicted"/>
<dbReference type="GO" id="GO:0016020">
    <property type="term" value="C:membrane"/>
    <property type="evidence" value="ECO:0007669"/>
    <property type="project" value="InterPro"/>
</dbReference>
<feature type="signal peptide" evidence="1">
    <location>
        <begin position="1"/>
        <end position="35"/>
    </location>
</feature>
<name>A0A1H6F2Z8_9ACTN</name>
<dbReference type="AlphaFoldDB" id="A0A1H6F2Z8"/>
<dbReference type="GO" id="GO:0005975">
    <property type="term" value="P:carbohydrate metabolic process"/>
    <property type="evidence" value="ECO:0007669"/>
    <property type="project" value="UniProtKB-ARBA"/>
</dbReference>
<dbReference type="GO" id="GO:0005509">
    <property type="term" value="F:calcium ion binding"/>
    <property type="evidence" value="ECO:0007669"/>
    <property type="project" value="InterPro"/>
</dbReference>
<protein>
    <submittedName>
        <fullName evidence="2">Putative Ig domain-containing protein</fullName>
    </submittedName>
</protein>
<accession>A0A1H6F2Z8</accession>
<reference evidence="2 3" key="1">
    <citation type="submission" date="2016-10" db="EMBL/GenBank/DDBJ databases">
        <authorList>
            <person name="de Groot N.N."/>
        </authorList>
    </citation>
    <scope>NUCLEOTIDE SEQUENCE [LARGE SCALE GENOMIC DNA]</scope>
    <source>
        <strain evidence="2 3">CGMCC 4.7037</strain>
    </source>
</reference>
<keyword evidence="3" id="KW-1185">Reference proteome</keyword>
<dbReference type="OrthoDB" id="8781117at2"/>
<organism evidence="2 3">
    <name type="scientific">Nonomuraea solani</name>
    <dbReference type="NCBI Taxonomy" id="1144553"/>
    <lineage>
        <taxon>Bacteria</taxon>
        <taxon>Bacillati</taxon>
        <taxon>Actinomycetota</taxon>
        <taxon>Actinomycetes</taxon>
        <taxon>Streptosporangiales</taxon>
        <taxon>Streptosporangiaceae</taxon>
        <taxon>Nonomuraea</taxon>
    </lineage>
</organism>
<dbReference type="RefSeq" id="WP_103964491.1">
    <property type="nucleotide sequence ID" value="NZ_FNVT01000038.1"/>
</dbReference>
<dbReference type="Pfam" id="PF05345">
    <property type="entry name" value="He_PIG"/>
    <property type="match status" value="1"/>
</dbReference>
<feature type="chain" id="PRO_5009297730" evidence="1">
    <location>
        <begin position="36"/>
        <end position="298"/>
    </location>
</feature>
<gene>
    <name evidence="2" type="ORF">SAMN05444920_13819</name>
</gene>
<dbReference type="Gene3D" id="2.60.40.10">
    <property type="entry name" value="Immunoglobulins"/>
    <property type="match status" value="1"/>
</dbReference>
<dbReference type="InterPro" id="IPR015919">
    <property type="entry name" value="Cadherin-like_sf"/>
</dbReference>
<dbReference type="Proteomes" id="UP000236732">
    <property type="component" value="Unassembled WGS sequence"/>
</dbReference>